<organism evidence="8 9">
    <name type="scientific">Thiorhodovibrio winogradskyi</name>
    <dbReference type="NCBI Taxonomy" id="77007"/>
    <lineage>
        <taxon>Bacteria</taxon>
        <taxon>Pseudomonadati</taxon>
        <taxon>Pseudomonadota</taxon>
        <taxon>Gammaproteobacteria</taxon>
        <taxon>Chromatiales</taxon>
        <taxon>Chromatiaceae</taxon>
        <taxon>Thiorhodovibrio</taxon>
    </lineage>
</organism>
<evidence type="ECO:0000313" key="9">
    <source>
        <dbReference type="Proteomes" id="UP001432180"/>
    </source>
</evidence>
<gene>
    <name evidence="8" type="ORF">Thiowin_01292</name>
</gene>
<dbReference type="InterPro" id="IPR051791">
    <property type="entry name" value="Pra-immunoreactive"/>
</dbReference>
<feature type="transmembrane region" description="Helical" evidence="6">
    <location>
        <begin position="115"/>
        <end position="136"/>
    </location>
</feature>
<evidence type="ECO:0000256" key="1">
    <source>
        <dbReference type="ARBA" id="ARBA00004651"/>
    </source>
</evidence>
<evidence type="ECO:0000313" key="8">
    <source>
        <dbReference type="EMBL" id="WPL16339.1"/>
    </source>
</evidence>
<dbReference type="PANTHER" id="PTHR36115">
    <property type="entry name" value="PROLINE-RICH ANTIGEN HOMOLOG-RELATED"/>
    <property type="match status" value="1"/>
</dbReference>
<dbReference type="EMBL" id="CP121472">
    <property type="protein sequence ID" value="WPL16339.1"/>
    <property type="molecule type" value="Genomic_DNA"/>
</dbReference>
<evidence type="ECO:0000256" key="5">
    <source>
        <dbReference type="ARBA" id="ARBA00023136"/>
    </source>
</evidence>
<dbReference type="Proteomes" id="UP001432180">
    <property type="component" value="Chromosome"/>
</dbReference>
<evidence type="ECO:0000256" key="4">
    <source>
        <dbReference type="ARBA" id="ARBA00022989"/>
    </source>
</evidence>
<dbReference type="Pfam" id="PF06271">
    <property type="entry name" value="RDD"/>
    <property type="match status" value="1"/>
</dbReference>
<sequence length="158" mass="17501">MIINDSSSNLSYAGFWFRFIAAIVDIILCQILIIVIVFPLAYVLGLYMAETASASDIESTGEALGTILGIFIQWLYFTVQESSTWQATVGKKMFGMTVTDMGGKRISFGRANARYWSKILSALILMIGYLMVAFTAKKQGLHDLIAGTLVLRNTHNEQ</sequence>
<dbReference type="RefSeq" id="WP_328986883.1">
    <property type="nucleotide sequence ID" value="NZ_CP121472.1"/>
</dbReference>
<reference evidence="8 9" key="1">
    <citation type="journal article" date="2023" name="Microorganisms">
        <title>Thiorhodovibrio frisius and Trv. litoralis spp. nov., Two Novel Members from a Clade of Fastidious Purple Sulfur Bacteria That Exhibit Unique Red-Shifted Light-Harvesting Capabilities.</title>
        <authorList>
            <person name="Methner A."/>
            <person name="Kuzyk S.B."/>
            <person name="Petersen J."/>
            <person name="Bauer S."/>
            <person name="Brinkmann H."/>
            <person name="Sichau K."/>
            <person name="Wanner G."/>
            <person name="Wolf J."/>
            <person name="Neumann-Schaal M."/>
            <person name="Henke P."/>
            <person name="Tank M."/>
            <person name="Sproer C."/>
            <person name="Bunk B."/>
            <person name="Overmann J."/>
        </authorList>
    </citation>
    <scope>NUCLEOTIDE SEQUENCE [LARGE SCALE GENOMIC DNA]</scope>
    <source>
        <strain evidence="8 9">DSM 6702</strain>
    </source>
</reference>
<evidence type="ECO:0000256" key="6">
    <source>
        <dbReference type="SAM" id="Phobius"/>
    </source>
</evidence>
<keyword evidence="2" id="KW-1003">Cell membrane</keyword>
<keyword evidence="3 6" id="KW-0812">Transmembrane</keyword>
<accession>A0ABZ0S755</accession>
<name>A0ABZ0S755_9GAMM</name>
<evidence type="ECO:0000256" key="2">
    <source>
        <dbReference type="ARBA" id="ARBA00022475"/>
    </source>
</evidence>
<keyword evidence="5 6" id="KW-0472">Membrane</keyword>
<keyword evidence="4 6" id="KW-1133">Transmembrane helix</keyword>
<comment type="subcellular location">
    <subcellularLocation>
        <location evidence="1">Cell membrane</location>
        <topology evidence="1">Multi-pass membrane protein</topology>
    </subcellularLocation>
</comment>
<proteinExistence type="predicted"/>
<evidence type="ECO:0000256" key="3">
    <source>
        <dbReference type="ARBA" id="ARBA00022692"/>
    </source>
</evidence>
<feature type="transmembrane region" description="Helical" evidence="6">
    <location>
        <begin position="15"/>
        <end position="48"/>
    </location>
</feature>
<feature type="domain" description="RDD" evidence="7">
    <location>
        <begin position="12"/>
        <end position="147"/>
    </location>
</feature>
<dbReference type="InterPro" id="IPR010432">
    <property type="entry name" value="RDD"/>
</dbReference>
<evidence type="ECO:0000259" key="7">
    <source>
        <dbReference type="Pfam" id="PF06271"/>
    </source>
</evidence>
<keyword evidence="9" id="KW-1185">Reference proteome</keyword>
<protein>
    <submittedName>
        <fullName evidence="8">RDD family protein</fullName>
    </submittedName>
</protein>